<proteinExistence type="predicted"/>
<organism evidence="1 2">
    <name type="scientific">Sulfoacidibacillus ferrooxidans</name>
    <dbReference type="NCBI Taxonomy" id="2005001"/>
    <lineage>
        <taxon>Bacteria</taxon>
        <taxon>Bacillati</taxon>
        <taxon>Bacillota</taxon>
        <taxon>Bacilli</taxon>
        <taxon>Bacillales</taxon>
        <taxon>Alicyclobacillaceae</taxon>
        <taxon>Sulfoacidibacillus</taxon>
    </lineage>
</organism>
<keyword evidence="2" id="KW-1185">Reference proteome</keyword>
<comment type="caution">
    <text evidence="1">The sequence shown here is derived from an EMBL/GenBank/DDBJ whole genome shotgun (WGS) entry which is preliminary data.</text>
</comment>
<name>A0A9X2AET5_9BACL</name>
<evidence type="ECO:0000313" key="2">
    <source>
        <dbReference type="Proteomes" id="UP001139263"/>
    </source>
</evidence>
<sequence>MLPARVIALIKTLVPANPCFVCQLCHAKWLEMEHSKVPKQRSVIVPCAWVQVPSWGHKGLAFCQGQTTLGSIDNSVLLQTAFSSTGSVSAGCTICATPGIQHSSPTAVSHHGTAMLVTSGVPVC</sequence>
<protein>
    <submittedName>
        <fullName evidence="1">Uncharacterized protein</fullName>
    </submittedName>
</protein>
<dbReference type="AlphaFoldDB" id="A0A9X2AET5"/>
<gene>
    <name evidence="1" type="ORF">MM817_03242</name>
</gene>
<dbReference type="EMBL" id="JALBUF010000040">
    <property type="protein sequence ID" value="MCI0184945.1"/>
    <property type="molecule type" value="Genomic_DNA"/>
</dbReference>
<reference evidence="1" key="1">
    <citation type="submission" date="2022-03" db="EMBL/GenBank/DDBJ databases">
        <title>Draft Genome Sequence of Firmicute Strain S0AB, a Heterotrophic Iron/Sulfur-Oxidizing Extreme Acidophile.</title>
        <authorList>
            <person name="Vergara E."/>
            <person name="Pakostova E."/>
            <person name="Johnson D.B."/>
            <person name="Holmes D.S."/>
        </authorList>
    </citation>
    <scope>NUCLEOTIDE SEQUENCE</scope>
    <source>
        <strain evidence="1">S0AB</strain>
    </source>
</reference>
<accession>A0A9X2AET5</accession>
<evidence type="ECO:0000313" key="1">
    <source>
        <dbReference type="EMBL" id="MCI0184945.1"/>
    </source>
</evidence>
<dbReference type="Proteomes" id="UP001139263">
    <property type="component" value="Unassembled WGS sequence"/>
</dbReference>